<dbReference type="GeneID" id="24642957"/>
<organism evidence="1 2">
    <name type="scientific">Escherichia phage PBECO4</name>
    <dbReference type="NCBI Taxonomy" id="1273738"/>
    <lineage>
        <taxon>Viruses</taxon>
        <taxon>Duplodnaviria</taxon>
        <taxon>Heunggongvirae</taxon>
        <taxon>Uroviricota</taxon>
        <taxon>Caudoviricetes</taxon>
        <taxon>Asteriusvirus</taxon>
        <taxon>Asteriusvirus PBECO4</taxon>
    </lineage>
</organism>
<dbReference type="RefSeq" id="YP_009150538.1">
    <property type="nucleotide sequence ID" value="NC_027364.1"/>
</dbReference>
<evidence type="ECO:0000313" key="1">
    <source>
        <dbReference type="EMBL" id="AGC34904.1"/>
    </source>
</evidence>
<dbReference type="KEGG" id="vg:24642957"/>
<sequence length="49" mass="5757">MRLIHSEAEMLVLMTGTDKNAIAKSIDMFIEAHCQHMRTEIWRKENDNP</sequence>
<reference evidence="1 2" key="1">
    <citation type="journal article" date="2013" name="Arch. Virol.">
        <title>Genomic analysis of bacteriophage PBECO4 infecting Escherichia coli O157:H7.</title>
        <authorList>
            <person name="Kim M.S."/>
            <person name="Hong S.S."/>
            <person name="Park K."/>
            <person name="Myung H."/>
        </authorList>
    </citation>
    <scope>NUCLEOTIDE SEQUENCE [LARGE SCALE GENOMIC DNA]</scope>
</reference>
<dbReference type="Proteomes" id="UP000011158">
    <property type="component" value="Segment"/>
</dbReference>
<name>L7TJ03_9CAUD</name>
<proteinExistence type="predicted"/>
<evidence type="ECO:0000313" key="2">
    <source>
        <dbReference type="Proteomes" id="UP000011158"/>
    </source>
</evidence>
<protein>
    <submittedName>
        <fullName evidence="1">Uncharacterized protein</fullName>
    </submittedName>
</protein>
<keyword evidence="2" id="KW-1185">Reference proteome</keyword>
<dbReference type="EMBL" id="KC295538">
    <property type="protein sequence ID" value="AGC34904.1"/>
    <property type="molecule type" value="Genomic_DNA"/>
</dbReference>
<accession>L7TJ03</accession>